<dbReference type="InterPro" id="IPR001647">
    <property type="entry name" value="HTH_TetR"/>
</dbReference>
<comment type="caution">
    <text evidence="5">The sequence shown here is derived from an EMBL/GenBank/DDBJ whole genome shotgun (WGS) entry which is preliminary data.</text>
</comment>
<feature type="domain" description="HTH tetR-type" evidence="4">
    <location>
        <begin position="20"/>
        <end position="80"/>
    </location>
</feature>
<dbReference type="PROSITE" id="PS50977">
    <property type="entry name" value="HTH_TETR_2"/>
    <property type="match status" value="1"/>
</dbReference>
<keyword evidence="6" id="KW-1185">Reference proteome</keyword>
<proteinExistence type="predicted"/>
<feature type="compositionally biased region" description="Basic and acidic residues" evidence="3">
    <location>
        <begin position="97"/>
        <end position="108"/>
    </location>
</feature>
<feature type="region of interest" description="Disordered" evidence="3">
    <location>
        <begin position="83"/>
        <end position="111"/>
    </location>
</feature>
<protein>
    <submittedName>
        <fullName evidence="5">TetR family transcriptional regulator</fullName>
    </submittedName>
</protein>
<evidence type="ECO:0000256" key="2">
    <source>
        <dbReference type="PROSITE-ProRule" id="PRU00335"/>
    </source>
</evidence>
<dbReference type="InterPro" id="IPR009057">
    <property type="entry name" value="Homeodomain-like_sf"/>
</dbReference>
<dbReference type="RefSeq" id="WP_094725233.1">
    <property type="nucleotide sequence ID" value="NZ_BDIS01000018.1"/>
</dbReference>
<dbReference type="Gene3D" id="1.10.357.10">
    <property type="entry name" value="Tetracycline Repressor, domain 2"/>
    <property type="match status" value="1"/>
</dbReference>
<dbReference type="STRING" id="1603886.GCA_001895165_01362"/>
<dbReference type="Proteomes" id="UP000216352">
    <property type="component" value="Unassembled WGS sequence"/>
</dbReference>
<dbReference type="SUPFAM" id="SSF46689">
    <property type="entry name" value="Homeodomain-like"/>
    <property type="match status" value="1"/>
</dbReference>
<evidence type="ECO:0000313" key="5">
    <source>
        <dbReference type="EMBL" id="OZG62739.1"/>
    </source>
</evidence>
<gene>
    <name evidence="5" type="ORF">BLEM_0656</name>
</gene>
<dbReference type="GO" id="GO:0003677">
    <property type="term" value="F:DNA binding"/>
    <property type="evidence" value="ECO:0007669"/>
    <property type="project" value="UniProtKB-UniRule"/>
</dbReference>
<evidence type="ECO:0000256" key="1">
    <source>
        <dbReference type="ARBA" id="ARBA00023125"/>
    </source>
</evidence>
<evidence type="ECO:0000259" key="4">
    <source>
        <dbReference type="PROSITE" id="PS50977"/>
    </source>
</evidence>
<organism evidence="5 6">
    <name type="scientific">Bifidobacterium lemurum</name>
    <dbReference type="NCBI Taxonomy" id="1603886"/>
    <lineage>
        <taxon>Bacteria</taxon>
        <taxon>Bacillati</taxon>
        <taxon>Actinomycetota</taxon>
        <taxon>Actinomycetes</taxon>
        <taxon>Bifidobacteriales</taxon>
        <taxon>Bifidobacteriaceae</taxon>
        <taxon>Bifidobacterium</taxon>
    </lineage>
</organism>
<evidence type="ECO:0000313" key="6">
    <source>
        <dbReference type="Proteomes" id="UP000216352"/>
    </source>
</evidence>
<feature type="DNA-binding region" description="H-T-H motif" evidence="2">
    <location>
        <begin position="43"/>
        <end position="62"/>
    </location>
</feature>
<sequence length="225" mass="25854">MSERHDDFRPIGKRVRMTAEERRTQIIEASVRLISRYGSYGFSMQSLADAVGLTLPGLGHYVKSREELLAQIIETYYDSGMDFLKNPEESGQTQSDGHGESGTGDRHPRNYPSAIREVVRTNAQRPELVSLFMRLAIEAADPHHPAHDFYVERHTGVLRSMMDGDWNLPEEYRDPERLHDLIVTVFFAMDGVQIQSLTNPNETMVELWDRAERVLFPSPTWDGYR</sequence>
<name>A0A261FU87_9BIFI</name>
<keyword evidence="1 2" id="KW-0238">DNA-binding</keyword>
<evidence type="ECO:0000256" key="3">
    <source>
        <dbReference type="SAM" id="MobiDB-lite"/>
    </source>
</evidence>
<reference evidence="5 6" key="1">
    <citation type="journal article" date="2017" name="BMC Genomics">
        <title>Comparative genomic and phylogenomic analyses of the Bifidobacteriaceae family.</title>
        <authorList>
            <person name="Lugli G.A."/>
            <person name="Milani C."/>
            <person name="Turroni F."/>
            <person name="Duranti S."/>
            <person name="Mancabelli L."/>
            <person name="Mangifesta M."/>
            <person name="Ferrario C."/>
            <person name="Modesto M."/>
            <person name="Mattarelli P."/>
            <person name="Jiri K."/>
            <person name="van Sinderen D."/>
            <person name="Ventura M."/>
        </authorList>
    </citation>
    <scope>NUCLEOTIDE SEQUENCE [LARGE SCALE GENOMIC DNA]</scope>
    <source>
        <strain evidence="5 6">DSM 28807</strain>
    </source>
</reference>
<dbReference type="AlphaFoldDB" id="A0A261FU87"/>
<dbReference type="EMBL" id="MWWX01000004">
    <property type="protein sequence ID" value="OZG62739.1"/>
    <property type="molecule type" value="Genomic_DNA"/>
</dbReference>
<accession>A0A261FU87</accession>
<dbReference type="OrthoDB" id="7505659at2"/>